<reference evidence="1 2" key="1">
    <citation type="submission" date="2020-03" db="EMBL/GenBank/DDBJ databases">
        <title>Isolation and identification of active actinomycetes.</title>
        <authorList>
            <person name="Sun X."/>
        </authorList>
    </citation>
    <scope>NUCLEOTIDE SEQUENCE [LARGE SCALE GENOMIC DNA]</scope>
    <source>
        <strain evidence="1 2">NEAU-D13</strain>
    </source>
</reference>
<name>A0A7C9W597_9PSEU</name>
<organism evidence="1 2">
    <name type="scientific">Lentzea alba</name>
    <dbReference type="NCBI Taxonomy" id="2714351"/>
    <lineage>
        <taxon>Bacteria</taxon>
        <taxon>Bacillati</taxon>
        <taxon>Actinomycetota</taxon>
        <taxon>Actinomycetes</taxon>
        <taxon>Pseudonocardiales</taxon>
        <taxon>Pseudonocardiaceae</taxon>
        <taxon>Lentzea</taxon>
    </lineage>
</organism>
<comment type="caution">
    <text evidence="1">The sequence shown here is derived from an EMBL/GenBank/DDBJ whole genome shotgun (WGS) entry which is preliminary data.</text>
</comment>
<evidence type="ECO:0000313" key="1">
    <source>
        <dbReference type="EMBL" id="NGY63680.1"/>
    </source>
</evidence>
<dbReference type="AlphaFoldDB" id="A0A7C9W597"/>
<dbReference type="EMBL" id="JAAMPJ010000010">
    <property type="protein sequence ID" value="NGY63680.1"/>
    <property type="molecule type" value="Genomic_DNA"/>
</dbReference>
<protein>
    <recommendedName>
        <fullName evidence="3">(2Fe-2S) ferredoxin domain-containing protein</fullName>
    </recommendedName>
</protein>
<proteinExistence type="predicted"/>
<dbReference type="Proteomes" id="UP000481360">
    <property type="component" value="Unassembled WGS sequence"/>
</dbReference>
<keyword evidence="2" id="KW-1185">Reference proteome</keyword>
<evidence type="ECO:0008006" key="3">
    <source>
        <dbReference type="Google" id="ProtNLM"/>
    </source>
</evidence>
<evidence type="ECO:0000313" key="2">
    <source>
        <dbReference type="Proteomes" id="UP000481360"/>
    </source>
</evidence>
<accession>A0A7C9W597</accession>
<dbReference type="RefSeq" id="WP_166052295.1">
    <property type="nucleotide sequence ID" value="NZ_JAAMPJ010000010.1"/>
</dbReference>
<gene>
    <name evidence="1" type="ORF">G7043_32655</name>
</gene>
<sequence>MTPRITVCRGCCCGTTRKHPNVDHDHQLEVLRAALPTVRVADCLDACESSNIVVVQPTPAARAAGAKPAWVGSVLNDDAIHGVIAWINAGGPGRAAPPPVVAERIVMPPAVKP</sequence>